<dbReference type="OrthoDB" id="1736601at2759"/>
<protein>
    <recommendedName>
        <fullName evidence="1">Retrovirus-related Pol polyprotein from transposon TNT 1-94-like beta-barrel domain-containing protein</fullName>
    </recommendedName>
</protein>
<sequence>MHDEAIRILSDVRHVPDLKKNLISLRILNSKGCGINIELSGIKVSYGAPVLMKGKKIGSLYVLEGSMLTNEIGRPLSIKESKLTSLKWRQLDYGREKGMTVLYKRNSFLDASFENIGYCVCGNQIWVSFDLAVHKLKTRRLLASKHSFDSINILHSLRQVRCGLWQRRCCGNTSQCRDCGVTPCIFLAFFSQLNSFFSFSLKL</sequence>
<dbReference type="AlphaFoldDB" id="A0A9D3WFV3"/>
<keyword evidence="3" id="KW-1185">Reference proteome</keyword>
<dbReference type="InterPro" id="IPR054722">
    <property type="entry name" value="PolX-like_BBD"/>
</dbReference>
<gene>
    <name evidence="2" type="ORF">J1N35_005470</name>
</gene>
<name>A0A9D3WFV3_9ROSI</name>
<evidence type="ECO:0000259" key="1">
    <source>
        <dbReference type="Pfam" id="PF22936"/>
    </source>
</evidence>
<evidence type="ECO:0000313" key="2">
    <source>
        <dbReference type="EMBL" id="KAH1122310.1"/>
    </source>
</evidence>
<dbReference type="Pfam" id="PF22936">
    <property type="entry name" value="Pol_BBD"/>
    <property type="match status" value="1"/>
</dbReference>
<accession>A0A9D3WFV3</accession>
<dbReference type="Proteomes" id="UP000828251">
    <property type="component" value="Unassembled WGS sequence"/>
</dbReference>
<dbReference type="EMBL" id="JAIQCV010000002">
    <property type="protein sequence ID" value="KAH1122310.1"/>
    <property type="molecule type" value="Genomic_DNA"/>
</dbReference>
<feature type="domain" description="Retrovirus-related Pol polyprotein from transposon TNT 1-94-like beta-barrel" evidence="1">
    <location>
        <begin position="2"/>
        <end position="33"/>
    </location>
</feature>
<proteinExistence type="predicted"/>
<evidence type="ECO:0000313" key="3">
    <source>
        <dbReference type="Proteomes" id="UP000828251"/>
    </source>
</evidence>
<reference evidence="2 3" key="1">
    <citation type="journal article" date="2021" name="Plant Biotechnol. J.">
        <title>Multi-omics assisted identification of the key and species-specific regulatory components of drought-tolerant mechanisms in Gossypium stocksii.</title>
        <authorList>
            <person name="Yu D."/>
            <person name="Ke L."/>
            <person name="Zhang D."/>
            <person name="Wu Y."/>
            <person name="Sun Y."/>
            <person name="Mei J."/>
            <person name="Sun J."/>
            <person name="Sun Y."/>
        </authorList>
    </citation>
    <scope>NUCLEOTIDE SEQUENCE [LARGE SCALE GENOMIC DNA]</scope>
    <source>
        <strain evidence="3">cv. E1</strain>
        <tissue evidence="2">Leaf</tissue>
    </source>
</reference>
<organism evidence="2 3">
    <name type="scientific">Gossypium stocksii</name>
    <dbReference type="NCBI Taxonomy" id="47602"/>
    <lineage>
        <taxon>Eukaryota</taxon>
        <taxon>Viridiplantae</taxon>
        <taxon>Streptophyta</taxon>
        <taxon>Embryophyta</taxon>
        <taxon>Tracheophyta</taxon>
        <taxon>Spermatophyta</taxon>
        <taxon>Magnoliopsida</taxon>
        <taxon>eudicotyledons</taxon>
        <taxon>Gunneridae</taxon>
        <taxon>Pentapetalae</taxon>
        <taxon>rosids</taxon>
        <taxon>malvids</taxon>
        <taxon>Malvales</taxon>
        <taxon>Malvaceae</taxon>
        <taxon>Malvoideae</taxon>
        <taxon>Gossypium</taxon>
    </lineage>
</organism>
<comment type="caution">
    <text evidence="2">The sequence shown here is derived from an EMBL/GenBank/DDBJ whole genome shotgun (WGS) entry which is preliminary data.</text>
</comment>